<organism evidence="3 4">
    <name type="scientific">Camelina sativa</name>
    <name type="common">False flax</name>
    <name type="synonym">Myagrum sativum</name>
    <dbReference type="NCBI Taxonomy" id="90675"/>
    <lineage>
        <taxon>Eukaryota</taxon>
        <taxon>Viridiplantae</taxon>
        <taxon>Streptophyta</taxon>
        <taxon>Embryophyta</taxon>
        <taxon>Tracheophyta</taxon>
        <taxon>Spermatophyta</taxon>
        <taxon>Magnoliopsida</taxon>
        <taxon>eudicotyledons</taxon>
        <taxon>Gunneridae</taxon>
        <taxon>Pentapetalae</taxon>
        <taxon>rosids</taxon>
        <taxon>malvids</taxon>
        <taxon>Brassicales</taxon>
        <taxon>Brassicaceae</taxon>
        <taxon>Camelineae</taxon>
        <taxon>Camelina</taxon>
    </lineage>
</organism>
<feature type="region of interest" description="Disordered" evidence="1">
    <location>
        <begin position="190"/>
        <end position="216"/>
    </location>
</feature>
<feature type="compositionally biased region" description="Basic and acidic residues" evidence="1">
    <location>
        <begin position="308"/>
        <end position="317"/>
    </location>
</feature>
<feature type="compositionally biased region" description="Acidic residues" evidence="1">
    <location>
        <begin position="198"/>
        <end position="210"/>
    </location>
</feature>
<evidence type="ECO:0000256" key="1">
    <source>
        <dbReference type="SAM" id="MobiDB-lite"/>
    </source>
</evidence>
<feature type="domain" description="DUF287" evidence="2">
    <location>
        <begin position="132"/>
        <end position="182"/>
    </location>
</feature>
<accession>A0ABM1R308</accession>
<dbReference type="Proteomes" id="UP000694864">
    <property type="component" value="Chromosome 16"/>
</dbReference>
<evidence type="ECO:0000313" key="4">
    <source>
        <dbReference type="RefSeq" id="XP_019093396.1"/>
    </source>
</evidence>
<keyword evidence="3" id="KW-1185">Reference proteome</keyword>
<name>A0ABM1R308_CAMSA</name>
<gene>
    <name evidence="4" type="primary">LOC109129555</name>
</gene>
<evidence type="ECO:0000313" key="3">
    <source>
        <dbReference type="Proteomes" id="UP000694864"/>
    </source>
</evidence>
<dbReference type="PANTHER" id="PTHR48449">
    <property type="entry name" value="DUF1985 DOMAIN-CONTAINING PROTEIN"/>
    <property type="match status" value="1"/>
</dbReference>
<dbReference type="InterPro" id="IPR005048">
    <property type="entry name" value="DUF287"/>
</dbReference>
<dbReference type="RefSeq" id="XP_019093396.1">
    <property type="nucleotide sequence ID" value="XM_019237851.1"/>
</dbReference>
<reference evidence="3" key="1">
    <citation type="journal article" date="2014" name="Nat. Commun.">
        <title>The emerging biofuel crop Camelina sativa retains a highly undifferentiated hexaploid genome structure.</title>
        <authorList>
            <person name="Kagale S."/>
            <person name="Koh C."/>
            <person name="Nixon J."/>
            <person name="Bollina V."/>
            <person name="Clarke W.E."/>
            <person name="Tuteja R."/>
            <person name="Spillane C."/>
            <person name="Robinson S.J."/>
            <person name="Links M.G."/>
            <person name="Clarke C."/>
            <person name="Higgins E.E."/>
            <person name="Huebert T."/>
            <person name="Sharpe A.G."/>
            <person name="Parkin I.A."/>
        </authorList>
    </citation>
    <scope>NUCLEOTIDE SEQUENCE [LARGE SCALE GENOMIC DNA]</scope>
    <source>
        <strain evidence="3">cv. DH55</strain>
    </source>
</reference>
<dbReference type="Pfam" id="PF03384">
    <property type="entry name" value="DUF287"/>
    <property type="match status" value="1"/>
</dbReference>
<feature type="region of interest" description="Disordered" evidence="1">
    <location>
        <begin position="290"/>
        <end position="350"/>
    </location>
</feature>
<proteinExistence type="predicted"/>
<dbReference type="PANTHER" id="PTHR48449:SF1">
    <property type="entry name" value="DUF1985 DOMAIN-CONTAINING PROTEIN"/>
    <property type="match status" value="1"/>
</dbReference>
<reference evidence="4" key="2">
    <citation type="submission" date="2025-08" db="UniProtKB">
        <authorList>
            <consortium name="RefSeq"/>
        </authorList>
    </citation>
    <scope>IDENTIFICATION</scope>
    <source>
        <tissue evidence="4">Leaf</tissue>
    </source>
</reference>
<evidence type="ECO:0000259" key="2">
    <source>
        <dbReference type="Pfam" id="PF03384"/>
    </source>
</evidence>
<dbReference type="GeneID" id="109129555"/>
<feature type="compositionally biased region" description="Basic residues" evidence="1">
    <location>
        <begin position="339"/>
        <end position="350"/>
    </location>
</feature>
<sequence length="350" mass="39843">MAVLLFLSTIISPRKKYGYIDDFMLQIVDDLYACETFPWGRYTFDESITNISRLMDSFKGRVKSTWCFPGFLTPLEILACECIPDLKSKFRVDVVGAEPGCPRMCKQKWRYSHMKGFPIEDVNDALGSTTEIHSILEPELSEVPLMARITENEEIQSSDPITESWEHRLCVERKKICWKELYNLDVSARGENGREEQQQEEGEAAGEEENIPPQTSRFVNNLKALEKKVMGAMKAGFTEINKKISVLDRRLKDVELCLNDAMNKDGLNFMASDNFRGSGYENDEEAAIGGESRDVEMSGEDEAAAVGGEERDVEMVKTRSQKRKRVGEPSKYLKSPYTRQKKKGQQLKAK</sequence>
<protein>
    <submittedName>
        <fullName evidence="4">Uncharacterized protein At3g43530-like</fullName>
    </submittedName>
</protein>